<dbReference type="InterPro" id="IPR011650">
    <property type="entry name" value="Peptidase_M20_dimer"/>
</dbReference>
<evidence type="ECO:0000256" key="2">
    <source>
        <dbReference type="ARBA" id="ARBA00022723"/>
    </source>
</evidence>
<proteinExistence type="predicted"/>
<dbReference type="Pfam" id="PF01546">
    <property type="entry name" value="Peptidase_M20"/>
    <property type="match status" value="1"/>
</dbReference>
<organism evidence="6 7">
    <name type="scientific">Chengkuizengella axinellae</name>
    <dbReference type="NCBI Taxonomy" id="3064388"/>
    <lineage>
        <taxon>Bacteria</taxon>
        <taxon>Bacillati</taxon>
        <taxon>Bacillota</taxon>
        <taxon>Bacilli</taxon>
        <taxon>Bacillales</taxon>
        <taxon>Paenibacillaceae</taxon>
        <taxon>Chengkuizengella</taxon>
    </lineage>
</organism>
<dbReference type="CDD" id="cd03885">
    <property type="entry name" value="M20_CPDG2"/>
    <property type="match status" value="1"/>
</dbReference>
<dbReference type="RefSeq" id="WP_305989973.1">
    <property type="nucleotide sequence ID" value="NZ_JAVAMP010000001.1"/>
</dbReference>
<dbReference type="PANTHER" id="PTHR43808">
    <property type="entry name" value="ACETYLORNITHINE DEACETYLASE"/>
    <property type="match status" value="1"/>
</dbReference>
<dbReference type="Gene3D" id="3.40.630.10">
    <property type="entry name" value="Zn peptidases"/>
    <property type="match status" value="1"/>
</dbReference>
<dbReference type="EMBL" id="JAVAMP010000001">
    <property type="protein sequence ID" value="MDP5272662.1"/>
    <property type="molecule type" value="Genomic_DNA"/>
</dbReference>
<keyword evidence="4" id="KW-0862">Zinc</keyword>
<dbReference type="PROSITE" id="PS00758">
    <property type="entry name" value="ARGE_DAPE_CPG2_1"/>
    <property type="match status" value="1"/>
</dbReference>
<dbReference type="PIRSF" id="PIRSF037238">
    <property type="entry name" value="Carboxypeptidase_G2"/>
    <property type="match status" value="1"/>
</dbReference>
<dbReference type="PANTHER" id="PTHR43808:SF9">
    <property type="entry name" value="BLL0789 PROTEIN"/>
    <property type="match status" value="1"/>
</dbReference>
<evidence type="ECO:0000313" key="7">
    <source>
        <dbReference type="Proteomes" id="UP001231941"/>
    </source>
</evidence>
<dbReference type="InterPro" id="IPR001261">
    <property type="entry name" value="ArgE/DapE_CS"/>
</dbReference>
<dbReference type="InterPro" id="IPR017150">
    <property type="entry name" value="Pept_M20_glutamate_carboxypep"/>
</dbReference>
<evidence type="ECO:0000256" key="3">
    <source>
        <dbReference type="ARBA" id="ARBA00022801"/>
    </source>
</evidence>
<feature type="domain" description="Peptidase M20 dimerisation" evidence="5">
    <location>
        <begin position="183"/>
        <end position="275"/>
    </location>
</feature>
<dbReference type="SUPFAM" id="SSF55031">
    <property type="entry name" value="Bacterial exopeptidase dimerisation domain"/>
    <property type="match status" value="1"/>
</dbReference>
<accession>A0ABT9ITP8</accession>
<dbReference type="SUPFAM" id="SSF53187">
    <property type="entry name" value="Zn-dependent exopeptidases"/>
    <property type="match status" value="1"/>
</dbReference>
<dbReference type="InterPro" id="IPR002933">
    <property type="entry name" value="Peptidase_M20"/>
</dbReference>
<dbReference type="Pfam" id="PF07687">
    <property type="entry name" value="M20_dimer"/>
    <property type="match status" value="1"/>
</dbReference>
<keyword evidence="2" id="KW-0479">Metal-binding</keyword>
<evidence type="ECO:0000256" key="1">
    <source>
        <dbReference type="ARBA" id="ARBA00001947"/>
    </source>
</evidence>
<comment type="caution">
    <text evidence="6">The sequence shown here is derived from an EMBL/GenBank/DDBJ whole genome shotgun (WGS) entry which is preliminary data.</text>
</comment>
<dbReference type="Gene3D" id="3.30.70.360">
    <property type="match status" value="1"/>
</dbReference>
<protein>
    <submittedName>
        <fullName evidence="6">M20 family metallopeptidase</fullName>
    </submittedName>
</protein>
<evidence type="ECO:0000259" key="5">
    <source>
        <dbReference type="Pfam" id="PF07687"/>
    </source>
</evidence>
<dbReference type="InterPro" id="IPR050072">
    <property type="entry name" value="Peptidase_M20A"/>
</dbReference>
<reference evidence="6 7" key="1">
    <citation type="submission" date="2023-08" db="EMBL/GenBank/DDBJ databases">
        <authorList>
            <person name="Park J.-S."/>
        </authorList>
    </citation>
    <scope>NUCLEOTIDE SEQUENCE [LARGE SCALE GENOMIC DNA]</scope>
    <source>
        <strain evidence="6 7">2205SS18-9</strain>
    </source>
</reference>
<evidence type="ECO:0000313" key="6">
    <source>
        <dbReference type="EMBL" id="MDP5272662.1"/>
    </source>
</evidence>
<dbReference type="Proteomes" id="UP001231941">
    <property type="component" value="Unassembled WGS sequence"/>
</dbReference>
<gene>
    <name evidence="6" type="ORF">Q5Y73_00940</name>
</gene>
<keyword evidence="7" id="KW-1185">Reference proteome</keyword>
<keyword evidence="3" id="KW-0378">Hydrolase</keyword>
<dbReference type="InterPro" id="IPR036264">
    <property type="entry name" value="Bact_exopeptidase_dim_dom"/>
</dbReference>
<evidence type="ECO:0000256" key="4">
    <source>
        <dbReference type="ARBA" id="ARBA00022833"/>
    </source>
</evidence>
<sequence length="380" mass="41801">MSIEQHIKDHQNLYLKMLEESVNMDSPSKNKHNSDRVAQWYANQFENLIAGGAVKMIKNKEYGDFLRCQIGDGDKQLLLIGHFDTVFPMGESEKRPFYIKEDKAFGPGVYDMKSGILEGFFALKALVDEGEFPSDRSVVFFINSDEEIGSRSSKQMIMDEARKSEAALVLECPMEPDGSLKTSRKGCGRYKIIVEGVSAHSGVNPQDGVSAIEEMAVQIQRLHALNNYETGTNVNVGVIKGGLGPNIIANFAEAEIDVRVQSSEELNRIEEIFKEFKPVSDGATLQITGGVLRPPMERTDGIEELFEQAKKIGEVIGMDIKESGTGGGSDGNFIASCGVPLLDGLGIRGGHAHSPKEFIYVHEIPKKTLFLANLIKSLKI</sequence>
<name>A0ABT9ITP8_9BACL</name>
<comment type="cofactor">
    <cofactor evidence="1">
        <name>Zn(2+)</name>
        <dbReference type="ChEBI" id="CHEBI:29105"/>
    </cofactor>
</comment>